<organism evidence="2">
    <name type="scientific">gut metagenome</name>
    <dbReference type="NCBI Taxonomy" id="749906"/>
    <lineage>
        <taxon>unclassified sequences</taxon>
        <taxon>metagenomes</taxon>
        <taxon>organismal metagenomes</taxon>
    </lineage>
</organism>
<evidence type="ECO:0000256" key="1">
    <source>
        <dbReference type="SAM" id="Phobius"/>
    </source>
</evidence>
<protein>
    <submittedName>
        <fullName evidence="2">Membrane protein</fullName>
    </submittedName>
</protein>
<name>J9GSL5_9ZZZZ</name>
<feature type="non-terminal residue" evidence="2">
    <location>
        <position position="1"/>
    </location>
</feature>
<keyword evidence="1" id="KW-1133">Transmembrane helix</keyword>
<dbReference type="EMBL" id="AMCI01001414">
    <property type="protein sequence ID" value="EJX05628.1"/>
    <property type="molecule type" value="Genomic_DNA"/>
</dbReference>
<feature type="transmembrane region" description="Helical" evidence="1">
    <location>
        <begin position="6"/>
        <end position="25"/>
    </location>
</feature>
<accession>J9GSL5</accession>
<dbReference type="AlphaFoldDB" id="J9GSL5"/>
<proteinExistence type="predicted"/>
<gene>
    <name evidence="2" type="ORF">EVA_06265</name>
</gene>
<comment type="caution">
    <text evidence="2">The sequence shown here is derived from an EMBL/GenBank/DDBJ whole genome shotgun (WGS) entry which is preliminary data.</text>
</comment>
<keyword evidence="1" id="KW-0472">Membrane</keyword>
<keyword evidence="1" id="KW-0812">Transmembrane</keyword>
<sequence>FLVFFVMISVVMVTIGTIMFVPISAMEINPVIKRIVVMASRSDTNFNQDTIPFPIAFIIMADVTHVFAGSPCYFKG</sequence>
<evidence type="ECO:0000313" key="2">
    <source>
        <dbReference type="EMBL" id="EJX05628.1"/>
    </source>
</evidence>
<reference evidence="2" key="1">
    <citation type="journal article" date="2012" name="PLoS ONE">
        <title>Gene sets for utilization of primary and secondary nutrition supplies in the distal gut of endangered iberian lynx.</title>
        <authorList>
            <person name="Alcaide M."/>
            <person name="Messina E."/>
            <person name="Richter M."/>
            <person name="Bargiela R."/>
            <person name="Peplies J."/>
            <person name="Huws S.A."/>
            <person name="Newbold C.J."/>
            <person name="Golyshin P.N."/>
            <person name="Simon M.A."/>
            <person name="Lopez G."/>
            <person name="Yakimov M.M."/>
            <person name="Ferrer M."/>
        </authorList>
    </citation>
    <scope>NUCLEOTIDE SEQUENCE</scope>
</reference>